<reference evidence="2" key="1">
    <citation type="submission" date="2016-10" db="EMBL/GenBank/DDBJ databases">
        <authorList>
            <person name="Varghese N."/>
            <person name="Submissions S."/>
        </authorList>
    </citation>
    <scope>NUCLEOTIDE SEQUENCE [LARGE SCALE GENOMIC DNA]</scope>
    <source>
        <strain evidence="2">SP</strain>
    </source>
</reference>
<sequence length="83" mass="9765">MMKSSVKKFICEWVPFSTDTEVYTQETFEELVGDEFEAMVFADEDHDIPSYIWTTNYVCRIKRSTRMINDISIEKIPRNPACS</sequence>
<evidence type="ECO:0000313" key="2">
    <source>
        <dbReference type="Proteomes" id="UP000198935"/>
    </source>
</evidence>
<accession>A0A1H3GYQ2</accession>
<proteinExistence type="predicted"/>
<dbReference type="AlphaFoldDB" id="A0A1H3GYQ2"/>
<protein>
    <submittedName>
        <fullName evidence="1">Uncharacterized protein</fullName>
    </submittedName>
</protein>
<dbReference type="EMBL" id="FNPI01000001">
    <property type="protein sequence ID" value="SDY08247.1"/>
    <property type="molecule type" value="Genomic_DNA"/>
</dbReference>
<keyword evidence="2" id="KW-1185">Reference proteome</keyword>
<gene>
    <name evidence="1" type="ORF">SAMN05421736_101320</name>
</gene>
<organism evidence="1 2">
    <name type="scientific">Evansella caseinilytica</name>
    <dbReference type="NCBI Taxonomy" id="1503961"/>
    <lineage>
        <taxon>Bacteria</taxon>
        <taxon>Bacillati</taxon>
        <taxon>Bacillota</taxon>
        <taxon>Bacilli</taxon>
        <taxon>Bacillales</taxon>
        <taxon>Bacillaceae</taxon>
        <taxon>Evansella</taxon>
    </lineage>
</organism>
<evidence type="ECO:0000313" key="1">
    <source>
        <dbReference type="EMBL" id="SDY08247.1"/>
    </source>
</evidence>
<name>A0A1H3GYQ2_9BACI</name>
<dbReference type="Proteomes" id="UP000198935">
    <property type="component" value="Unassembled WGS sequence"/>
</dbReference>